<keyword evidence="3 5" id="KW-0732">Signal</keyword>
<dbReference type="RefSeq" id="WP_142670518.1">
    <property type="nucleotide sequence ID" value="NZ_QJJG01000006.1"/>
</dbReference>
<dbReference type="GO" id="GO:0043709">
    <property type="term" value="P:cell adhesion involved in single-species biofilm formation"/>
    <property type="evidence" value="ECO:0007669"/>
    <property type="project" value="TreeGrafter"/>
</dbReference>
<dbReference type="InterPro" id="IPR050263">
    <property type="entry name" value="Bact_Fimbrial_Adh_Pro"/>
</dbReference>
<dbReference type="Gene3D" id="2.60.40.1090">
    <property type="entry name" value="Fimbrial-type adhesion domain"/>
    <property type="match status" value="1"/>
</dbReference>
<dbReference type="InterPro" id="IPR036937">
    <property type="entry name" value="Adhesion_dom_fimbrial_sf"/>
</dbReference>
<keyword evidence="4" id="KW-0281">Fimbrium</keyword>
<reference evidence="6 7" key="1">
    <citation type="submission" date="2018-05" db="EMBL/GenBank/DDBJ databases">
        <title>Freshwater and sediment microbial communities from various areas in North America, analyzing microbe dynamics in response to fracking.</title>
        <authorList>
            <person name="Lamendella R."/>
        </authorList>
    </citation>
    <scope>NUCLEOTIDE SEQUENCE [LARGE SCALE GENOMIC DNA]</scope>
    <source>
        <strain evidence="6 7">67</strain>
    </source>
</reference>
<comment type="similarity">
    <text evidence="2">Belongs to the fimbrial protein family.</text>
</comment>
<gene>
    <name evidence="6" type="ORF">DET57_10627</name>
</gene>
<protein>
    <submittedName>
        <fullName evidence="6">Type 1 fimbria pilin</fullName>
    </submittedName>
</protein>
<name>A0A318FUN6_KLEOX</name>
<feature type="signal peptide" evidence="5">
    <location>
        <begin position="1"/>
        <end position="28"/>
    </location>
</feature>
<evidence type="ECO:0000256" key="5">
    <source>
        <dbReference type="SAM" id="SignalP"/>
    </source>
</evidence>
<accession>A0A318FUN6</accession>
<evidence type="ECO:0000256" key="4">
    <source>
        <dbReference type="ARBA" id="ARBA00023263"/>
    </source>
</evidence>
<organism evidence="6 7">
    <name type="scientific">Klebsiella oxytoca</name>
    <dbReference type="NCBI Taxonomy" id="571"/>
    <lineage>
        <taxon>Bacteria</taxon>
        <taxon>Pseudomonadati</taxon>
        <taxon>Pseudomonadota</taxon>
        <taxon>Gammaproteobacteria</taxon>
        <taxon>Enterobacterales</taxon>
        <taxon>Enterobacteriaceae</taxon>
        <taxon>Klebsiella/Raoultella group</taxon>
        <taxon>Klebsiella</taxon>
    </lineage>
</organism>
<dbReference type="Proteomes" id="UP000247485">
    <property type="component" value="Unassembled WGS sequence"/>
</dbReference>
<evidence type="ECO:0000313" key="7">
    <source>
        <dbReference type="Proteomes" id="UP000247485"/>
    </source>
</evidence>
<evidence type="ECO:0000256" key="3">
    <source>
        <dbReference type="ARBA" id="ARBA00022729"/>
    </source>
</evidence>
<dbReference type="AlphaFoldDB" id="A0A318FUN6"/>
<evidence type="ECO:0000313" key="6">
    <source>
        <dbReference type="EMBL" id="PXW45782.1"/>
    </source>
</evidence>
<feature type="chain" id="PRO_5016277968" evidence="5">
    <location>
        <begin position="29"/>
        <end position="199"/>
    </location>
</feature>
<comment type="subcellular location">
    <subcellularLocation>
        <location evidence="1">Fimbrium</location>
    </subcellularLocation>
</comment>
<sequence>MKKMLKLAGRGIMTIGLMTSLLISPAHSVDGSLNVAGNIVNETCIVEGVVVIPPYGGNNIPARDMVIEFGSHISFDGDEKTTYFVTGIPFSIKLSNCAATVAWQNVRPRFTTSGKLDGKGMLINMDKAGPQNISMYIEKYTEGSFTKIKFNESSGPATPLPTSPGNVNLNYRFSPYKTGSLPTKGGPILGIVNYEIEYL</sequence>
<dbReference type="PANTHER" id="PTHR33420:SF3">
    <property type="entry name" value="FIMBRIAL SUBUNIT ELFA"/>
    <property type="match status" value="1"/>
</dbReference>
<dbReference type="EMBL" id="QJJG01000006">
    <property type="protein sequence ID" value="PXW45782.1"/>
    <property type="molecule type" value="Genomic_DNA"/>
</dbReference>
<dbReference type="GO" id="GO:0009289">
    <property type="term" value="C:pilus"/>
    <property type="evidence" value="ECO:0007669"/>
    <property type="project" value="UniProtKB-SubCell"/>
</dbReference>
<evidence type="ECO:0000256" key="1">
    <source>
        <dbReference type="ARBA" id="ARBA00004561"/>
    </source>
</evidence>
<dbReference type="SUPFAM" id="SSF49401">
    <property type="entry name" value="Bacterial adhesins"/>
    <property type="match status" value="1"/>
</dbReference>
<dbReference type="PANTHER" id="PTHR33420">
    <property type="entry name" value="FIMBRIAL SUBUNIT ELFA-RELATED"/>
    <property type="match status" value="1"/>
</dbReference>
<evidence type="ECO:0000256" key="2">
    <source>
        <dbReference type="ARBA" id="ARBA00006671"/>
    </source>
</evidence>
<dbReference type="InterPro" id="IPR008966">
    <property type="entry name" value="Adhesion_dom_sf"/>
</dbReference>
<comment type="caution">
    <text evidence="6">The sequence shown here is derived from an EMBL/GenBank/DDBJ whole genome shotgun (WGS) entry which is preliminary data.</text>
</comment>
<proteinExistence type="inferred from homology"/>